<dbReference type="InterPro" id="IPR012675">
    <property type="entry name" value="Beta-grasp_dom_sf"/>
</dbReference>
<protein>
    <submittedName>
        <fullName evidence="1">Sulfur carrier protein ThiS</fullName>
    </submittedName>
</protein>
<evidence type="ECO:0000313" key="2">
    <source>
        <dbReference type="Proteomes" id="UP000632063"/>
    </source>
</evidence>
<reference evidence="1 2" key="2">
    <citation type="journal article" date="2021" name="Int. J. Syst. Evol. Microbiol.">
        <title>Roseibium litorale sp. nov., isolated from a tidal flat sediment and proposal for the reclassification of Labrenzia polysiphoniae as Roseibium polysiphoniae comb. nov.</title>
        <authorList>
            <person name="Liu Y."/>
            <person name="Pei T."/>
            <person name="Du J."/>
            <person name="Chao M."/>
            <person name="Deng M.R."/>
            <person name="Zhu H."/>
        </authorList>
    </citation>
    <scope>NUCLEOTIDE SEQUENCE [LARGE SCALE GENOMIC DNA]</scope>
    <source>
        <strain evidence="1 2">4C16A</strain>
    </source>
</reference>
<comment type="caution">
    <text evidence="1">The sequence shown here is derived from an EMBL/GenBank/DDBJ whole genome shotgun (WGS) entry which is preliminary data.</text>
</comment>
<gene>
    <name evidence="1" type="primary">thiS</name>
    <name evidence="1" type="ORF">IG616_11515</name>
</gene>
<dbReference type="InterPro" id="IPR010035">
    <property type="entry name" value="Thi_S"/>
</dbReference>
<dbReference type="Pfam" id="PF02597">
    <property type="entry name" value="ThiS"/>
    <property type="match status" value="1"/>
</dbReference>
<dbReference type="InterPro" id="IPR016155">
    <property type="entry name" value="Mopterin_synth/thiamin_S_b"/>
</dbReference>
<dbReference type="InterPro" id="IPR003749">
    <property type="entry name" value="ThiS/MoaD-like"/>
</dbReference>
<sequence length="65" mass="7037">MLVKINGEDRVIRAQTLELLVAEEGFEPTDVATALDGEFVPREERGSALLRAGARVEILTPMQGG</sequence>
<accession>A0ABR9CPJ2</accession>
<dbReference type="SUPFAM" id="SSF54285">
    <property type="entry name" value="MoaD/ThiS"/>
    <property type="match status" value="1"/>
</dbReference>
<organism evidence="1 2">
    <name type="scientific">Roseibium litorale</name>
    <dbReference type="NCBI Taxonomy" id="2803841"/>
    <lineage>
        <taxon>Bacteria</taxon>
        <taxon>Pseudomonadati</taxon>
        <taxon>Pseudomonadota</taxon>
        <taxon>Alphaproteobacteria</taxon>
        <taxon>Hyphomicrobiales</taxon>
        <taxon>Stappiaceae</taxon>
        <taxon>Roseibium</taxon>
    </lineage>
</organism>
<evidence type="ECO:0000313" key="1">
    <source>
        <dbReference type="EMBL" id="MBD8892181.1"/>
    </source>
</evidence>
<dbReference type="CDD" id="cd00565">
    <property type="entry name" value="Ubl_ThiS"/>
    <property type="match status" value="1"/>
</dbReference>
<dbReference type="Proteomes" id="UP000632063">
    <property type="component" value="Unassembled WGS sequence"/>
</dbReference>
<reference evidence="2" key="1">
    <citation type="submission" date="2020-09" db="EMBL/GenBank/DDBJ databases">
        <title>The genome sequence of strain Labrenzia suaedae 4C16A.</title>
        <authorList>
            <person name="Liu Y."/>
        </authorList>
    </citation>
    <scope>NUCLEOTIDE SEQUENCE [LARGE SCALE GENOMIC DNA]</scope>
    <source>
        <strain evidence="2">4C16A</strain>
    </source>
</reference>
<keyword evidence="2" id="KW-1185">Reference proteome</keyword>
<name>A0ABR9CPJ2_9HYPH</name>
<dbReference type="Gene3D" id="3.10.20.30">
    <property type="match status" value="1"/>
</dbReference>
<proteinExistence type="predicted"/>
<dbReference type="RefSeq" id="WP_192148298.1">
    <property type="nucleotide sequence ID" value="NZ_JACYXI010000006.1"/>
</dbReference>
<dbReference type="EMBL" id="JACYXI010000006">
    <property type="protein sequence ID" value="MBD8892181.1"/>
    <property type="molecule type" value="Genomic_DNA"/>
</dbReference>
<dbReference type="NCBIfam" id="TIGR01683">
    <property type="entry name" value="thiS"/>
    <property type="match status" value="1"/>
</dbReference>